<feature type="domain" description="T4 RNA ligase 1-like N-terminal" evidence="5">
    <location>
        <begin position="2"/>
        <end position="210"/>
    </location>
</feature>
<dbReference type="PANTHER" id="PTHR32004">
    <property type="entry name" value="TRNA LIGASE"/>
    <property type="match status" value="1"/>
</dbReference>
<evidence type="ECO:0000259" key="3">
    <source>
        <dbReference type="Pfam" id="PF08302"/>
    </source>
</evidence>
<proteinExistence type="predicted"/>
<organism evidence="6 7">
    <name type="scientific">Thamnocephalis sphaerospora</name>
    <dbReference type="NCBI Taxonomy" id="78915"/>
    <lineage>
        <taxon>Eukaryota</taxon>
        <taxon>Fungi</taxon>
        <taxon>Fungi incertae sedis</taxon>
        <taxon>Zoopagomycota</taxon>
        <taxon>Zoopagomycotina</taxon>
        <taxon>Zoopagomycetes</taxon>
        <taxon>Zoopagales</taxon>
        <taxon>Sigmoideomycetaceae</taxon>
        <taxon>Thamnocephalis</taxon>
    </lineage>
</organism>
<sequence length="799" mass="89288">YEIVIRGYDKFFSIGEVSATKWPAIEENTKGPYEVTLKENGCILFAAALSPSRVVVASKHSLGSDTSPHAIVGRTWLLHHLQEAGRTESDLARILYEGKLTALCDDGFEEHILEYPPETRGLYLHGVNRNTAHLDTWSSEHVQQMAAAFGFHTTKYRTFDTAEEARSYCDTVRNQRSIYEGRPIEGFVVRCHRTSGECFFFKIKYDEPYLMYREWRELTRILICGKEPFARYEWTVPYLKWCRAELKRHPELIPEYQRNQGIIAMRNGFLQWWASQGRPELGARKLELTPVKHLVIIPIAVIGSGKTTLACALTALLNIAHVQNDNITVKRKRQAFNNALLDALRRGPAVIADRNNHQRDHRQSIAETVRAEYPDAYLLGLHFRLDDVKEQFRLCSGRVQARGENHQTLTPDRVPDFERVLMSFQRDFEAPNLSRPGDKELSVVLELDPRDPVDTNLRLVLQTVCPLLGVPLPDDVQIHQAAEAALGHKASTSTPPAGQPSHNAAQPQARTSGGKPRVPVYFGVNLPAKEVVNQLQAYFSQHPNEDGTLLHRLLALNRIPEDLHITLMHIAERKRHPRGEQLWQLYRGLENDATHRNDPVEAKVTHILWNEQLMALRVSSLQPDWVHTINQHPHITVGTASETIKPSLANALLTQVFSPTETAADTTVTSVKETACVPATAQSSASAAVDTASENDEQASQNEETGGTADDQEPSAGRKKDGSRKKQNKQQQGKPASTSMPTLSYAAIAAKTDATPRDAPKPASLPNSSPPPSSLGPVHVVTLAEPWCISGHIQAFYRN</sequence>
<gene>
    <name evidence="6" type="ORF">THASP1DRAFT_15856</name>
</gene>
<dbReference type="GO" id="GO:0006388">
    <property type="term" value="P:tRNA splicing, via endonucleolytic cleavage and ligation"/>
    <property type="evidence" value="ECO:0007669"/>
    <property type="project" value="InterPro"/>
</dbReference>
<feature type="compositionally biased region" description="Polar residues" evidence="2">
    <location>
        <begin position="490"/>
        <end position="511"/>
    </location>
</feature>
<keyword evidence="7" id="KW-1185">Reference proteome</keyword>
<dbReference type="GO" id="GO:0003972">
    <property type="term" value="F:RNA ligase (ATP) activity"/>
    <property type="evidence" value="ECO:0007669"/>
    <property type="project" value="InterPro"/>
</dbReference>
<dbReference type="GO" id="GO:0005634">
    <property type="term" value="C:nucleus"/>
    <property type="evidence" value="ECO:0007669"/>
    <property type="project" value="TreeGrafter"/>
</dbReference>
<dbReference type="Pfam" id="PF09511">
    <property type="entry name" value="RNA_lig_T4_1"/>
    <property type="match status" value="1"/>
</dbReference>
<dbReference type="Pfam" id="PF08303">
    <property type="entry name" value="tRNA_lig_kinase"/>
    <property type="match status" value="1"/>
</dbReference>
<feature type="non-terminal residue" evidence="6">
    <location>
        <position position="1"/>
    </location>
</feature>
<dbReference type="SUPFAM" id="SSF52540">
    <property type="entry name" value="P-loop containing nucleoside triphosphate hydrolases"/>
    <property type="match status" value="1"/>
</dbReference>
<dbReference type="Gene3D" id="3.40.50.300">
    <property type="entry name" value="P-loop containing nucleotide triphosphate hydrolases"/>
    <property type="match status" value="1"/>
</dbReference>
<evidence type="ECO:0000256" key="1">
    <source>
        <dbReference type="PIRSR" id="PIRSR019634-50"/>
    </source>
</evidence>
<dbReference type="PANTHER" id="PTHR32004:SF1">
    <property type="entry name" value="TRNA LIGASE"/>
    <property type="match status" value="1"/>
</dbReference>
<evidence type="ECO:0000313" key="7">
    <source>
        <dbReference type="Proteomes" id="UP000271241"/>
    </source>
</evidence>
<dbReference type="GO" id="GO:0051730">
    <property type="term" value="F:GTP-dependent polyribonucleotide 5'-hydroxyl-kinase activity"/>
    <property type="evidence" value="ECO:0007669"/>
    <property type="project" value="InterPro"/>
</dbReference>
<dbReference type="PIRSF" id="PIRSF019634">
    <property type="entry name" value="tRNA_lig_yeast"/>
    <property type="match status" value="1"/>
</dbReference>
<feature type="domain" description="tRNA ligase kinase" evidence="4">
    <location>
        <begin position="295"/>
        <end position="449"/>
    </location>
</feature>
<feature type="active site" description="N6-AMP-lysine intermediate" evidence="1">
    <location>
        <position position="38"/>
    </location>
</feature>
<dbReference type="EMBL" id="KZ992617">
    <property type="protein sequence ID" value="RKP08287.1"/>
    <property type="molecule type" value="Genomic_DNA"/>
</dbReference>
<feature type="region of interest" description="Disordered" evidence="2">
    <location>
        <begin position="486"/>
        <end position="516"/>
    </location>
</feature>
<dbReference type="InterPro" id="IPR015966">
    <property type="entry name" value="tRNA_lig_kin_fungi"/>
</dbReference>
<dbReference type="GO" id="GO:0008081">
    <property type="term" value="F:phosphoric diester hydrolase activity"/>
    <property type="evidence" value="ECO:0007669"/>
    <property type="project" value="InterPro"/>
</dbReference>
<dbReference type="AlphaFoldDB" id="A0A4P9XQG8"/>
<accession>A0A4P9XQG8</accession>
<dbReference type="InterPro" id="IPR015965">
    <property type="entry name" value="tRNA_lig_PDEase"/>
</dbReference>
<evidence type="ECO:0000259" key="5">
    <source>
        <dbReference type="Pfam" id="PF09511"/>
    </source>
</evidence>
<feature type="region of interest" description="Disordered" evidence="2">
    <location>
        <begin position="680"/>
        <end position="777"/>
    </location>
</feature>
<feature type="domain" description="tRNA ligase phosphodiesterase" evidence="3">
    <location>
        <begin position="463"/>
        <end position="673"/>
    </location>
</feature>
<evidence type="ECO:0000313" key="6">
    <source>
        <dbReference type="EMBL" id="RKP08287.1"/>
    </source>
</evidence>
<dbReference type="InterPro" id="IPR027417">
    <property type="entry name" value="P-loop_NTPase"/>
</dbReference>
<evidence type="ECO:0000259" key="4">
    <source>
        <dbReference type="Pfam" id="PF08303"/>
    </source>
</evidence>
<keyword evidence="6" id="KW-0436">Ligase</keyword>
<dbReference type="Proteomes" id="UP000271241">
    <property type="component" value="Unassembled WGS sequence"/>
</dbReference>
<dbReference type="Pfam" id="PF08302">
    <property type="entry name" value="tRNA_lig_CPD"/>
    <property type="match status" value="1"/>
</dbReference>
<evidence type="ECO:0000256" key="2">
    <source>
        <dbReference type="SAM" id="MobiDB-lite"/>
    </source>
</evidence>
<reference evidence="7" key="1">
    <citation type="journal article" date="2018" name="Nat. Microbiol.">
        <title>Leveraging single-cell genomics to expand the fungal tree of life.</title>
        <authorList>
            <person name="Ahrendt S.R."/>
            <person name="Quandt C.A."/>
            <person name="Ciobanu D."/>
            <person name="Clum A."/>
            <person name="Salamov A."/>
            <person name="Andreopoulos B."/>
            <person name="Cheng J.F."/>
            <person name="Woyke T."/>
            <person name="Pelin A."/>
            <person name="Henrissat B."/>
            <person name="Reynolds N.K."/>
            <person name="Benny G.L."/>
            <person name="Smith M.E."/>
            <person name="James T.Y."/>
            <person name="Grigoriev I.V."/>
        </authorList>
    </citation>
    <scope>NUCLEOTIDE SEQUENCE [LARGE SCALE GENOMIC DNA]</scope>
    <source>
        <strain evidence="7">RSA 1356</strain>
    </source>
</reference>
<dbReference type="InterPro" id="IPR019039">
    <property type="entry name" value="T4-Rnl1-like_N"/>
</dbReference>
<dbReference type="InterPro" id="IPR012387">
    <property type="entry name" value="Trl1_fun"/>
</dbReference>
<protein>
    <submittedName>
        <fullName evidence="6">RNA ligase-domain-containing protein</fullName>
    </submittedName>
</protein>
<name>A0A4P9XQG8_9FUNG</name>
<dbReference type="STRING" id="78915.A0A4P9XQG8"/>
<dbReference type="GO" id="GO:0005524">
    <property type="term" value="F:ATP binding"/>
    <property type="evidence" value="ECO:0007669"/>
    <property type="project" value="InterPro"/>
</dbReference>
<dbReference type="OrthoDB" id="276239at2759"/>
<feature type="compositionally biased region" description="Polar residues" evidence="2">
    <location>
        <begin position="729"/>
        <end position="742"/>
    </location>
</feature>